<dbReference type="AlphaFoldDB" id="A0A2X2CFZ9"/>
<evidence type="ECO:0000313" key="2">
    <source>
        <dbReference type="Proteomes" id="UP000250443"/>
    </source>
</evidence>
<accession>A0A2X2CFZ9</accession>
<name>A0A2X2CFZ9_PSELU</name>
<gene>
    <name evidence="1" type="ORF">NCTC11842_01980</name>
</gene>
<protein>
    <submittedName>
        <fullName evidence="1">Uncharacterized protein</fullName>
    </submittedName>
</protein>
<proteinExistence type="predicted"/>
<organism evidence="1 2">
    <name type="scientific">Pseudomonas luteola</name>
    <dbReference type="NCBI Taxonomy" id="47886"/>
    <lineage>
        <taxon>Bacteria</taxon>
        <taxon>Pseudomonadati</taxon>
        <taxon>Pseudomonadota</taxon>
        <taxon>Gammaproteobacteria</taxon>
        <taxon>Pseudomonadales</taxon>
        <taxon>Pseudomonadaceae</taxon>
        <taxon>Pseudomonas</taxon>
    </lineage>
</organism>
<dbReference type="EMBL" id="UAUF01000011">
    <property type="protein sequence ID" value="SPZ06053.1"/>
    <property type="molecule type" value="Genomic_DNA"/>
</dbReference>
<sequence>MRVFYFLLILTTGLAFLWLSLSDIPGLITFS</sequence>
<dbReference type="Proteomes" id="UP000250443">
    <property type="component" value="Unassembled WGS sequence"/>
</dbReference>
<evidence type="ECO:0000313" key="1">
    <source>
        <dbReference type="EMBL" id="SPZ06053.1"/>
    </source>
</evidence>
<reference evidence="1 2" key="1">
    <citation type="submission" date="2018-06" db="EMBL/GenBank/DDBJ databases">
        <authorList>
            <consortium name="Pathogen Informatics"/>
            <person name="Doyle S."/>
        </authorList>
    </citation>
    <scope>NUCLEOTIDE SEQUENCE [LARGE SCALE GENOMIC DNA]</scope>
    <source>
        <strain evidence="1 2">NCTC11842</strain>
    </source>
</reference>